<evidence type="ECO:0000313" key="8">
    <source>
        <dbReference type="Proteomes" id="UP000642748"/>
    </source>
</evidence>
<dbReference type="InterPro" id="IPR019921">
    <property type="entry name" value="Lucif-like_OxRdtase_Rv2161c"/>
</dbReference>
<keyword evidence="3" id="KW-0560">Oxidoreductase</keyword>
<proteinExistence type="predicted"/>
<reference evidence="7" key="1">
    <citation type="submission" date="2021-01" db="EMBL/GenBank/DDBJ databases">
        <title>Whole genome shotgun sequence of Rugosimonospora africana NBRC 104875.</title>
        <authorList>
            <person name="Komaki H."/>
            <person name="Tamura T."/>
        </authorList>
    </citation>
    <scope>NUCLEOTIDE SEQUENCE</scope>
    <source>
        <strain evidence="7">NBRC 104875</strain>
    </source>
</reference>
<dbReference type="InterPro" id="IPR050172">
    <property type="entry name" value="SsuD_RutA_monooxygenase"/>
</dbReference>
<evidence type="ECO:0000256" key="3">
    <source>
        <dbReference type="ARBA" id="ARBA00023002"/>
    </source>
</evidence>
<keyword evidence="8" id="KW-1185">Reference proteome</keyword>
<evidence type="ECO:0000313" key="7">
    <source>
        <dbReference type="EMBL" id="GIH18887.1"/>
    </source>
</evidence>
<dbReference type="PANTHER" id="PTHR42847:SF4">
    <property type="entry name" value="ALKANESULFONATE MONOOXYGENASE-RELATED"/>
    <property type="match status" value="1"/>
</dbReference>
<feature type="compositionally biased region" description="Low complexity" evidence="5">
    <location>
        <begin position="351"/>
        <end position="363"/>
    </location>
</feature>
<protein>
    <recommendedName>
        <fullName evidence="6">Luciferase-like domain-containing protein</fullName>
    </recommendedName>
</protein>
<evidence type="ECO:0000256" key="1">
    <source>
        <dbReference type="ARBA" id="ARBA00022630"/>
    </source>
</evidence>
<keyword evidence="1" id="KW-0285">Flavoprotein</keyword>
<dbReference type="NCBIfam" id="TIGR03619">
    <property type="entry name" value="F420_Rv2161c"/>
    <property type="match status" value="1"/>
</dbReference>
<dbReference type="InterPro" id="IPR036661">
    <property type="entry name" value="Luciferase-like_sf"/>
</dbReference>
<organism evidence="7 8">
    <name type="scientific">Rugosimonospora africana</name>
    <dbReference type="NCBI Taxonomy" id="556532"/>
    <lineage>
        <taxon>Bacteria</taxon>
        <taxon>Bacillati</taxon>
        <taxon>Actinomycetota</taxon>
        <taxon>Actinomycetes</taxon>
        <taxon>Micromonosporales</taxon>
        <taxon>Micromonosporaceae</taxon>
        <taxon>Rugosimonospora</taxon>
    </lineage>
</organism>
<dbReference type="Gene3D" id="3.20.20.30">
    <property type="entry name" value="Luciferase-like domain"/>
    <property type="match status" value="1"/>
</dbReference>
<accession>A0A8J3QZG6</accession>
<feature type="compositionally biased region" description="Pro residues" evidence="5">
    <location>
        <begin position="338"/>
        <end position="350"/>
    </location>
</feature>
<evidence type="ECO:0000256" key="5">
    <source>
        <dbReference type="SAM" id="MobiDB-lite"/>
    </source>
</evidence>
<sequence length="363" mass="39480">MKFGIDLPTCLAGMAYPVPFASAEDVVRIALEAEQLGYYDVSGNDHLSTQQYVRQAWSAPPDYFEPLVTLAHIAARTSVVRLGTGILVLPMRDPVLLAKQVATLDQLSGGRVTLAVAVGGYRDEFEAVAPDLRDASRAALTREGIEALRVLFTDRSSTYRGRYRHFEDVESYPKPVQSPLPIYSGGNVEGSMRRAGQLCEGWLPAKIGPGAVAAGRAKVMEYARKAGRDPSAVTIALQSVVCLADTAEQARERFERSTFDLFRGSLEQTMLQGVDVDTYVADNLIGTPEEVCDKVAAFEKAGLDHFCATLFVADTVEEMLDQVRLFARYVMPAFPEPTPVPTPIPTPAPTAEPTSAATSRHPR</sequence>
<dbReference type="InterPro" id="IPR011251">
    <property type="entry name" value="Luciferase-like_dom"/>
</dbReference>
<evidence type="ECO:0000256" key="4">
    <source>
        <dbReference type="ARBA" id="ARBA00023033"/>
    </source>
</evidence>
<gene>
    <name evidence="7" type="ORF">Raf01_70590</name>
</gene>
<dbReference type="GO" id="GO:0046306">
    <property type="term" value="P:alkanesulfonate catabolic process"/>
    <property type="evidence" value="ECO:0007669"/>
    <property type="project" value="TreeGrafter"/>
</dbReference>
<dbReference type="PANTHER" id="PTHR42847">
    <property type="entry name" value="ALKANESULFONATE MONOOXYGENASE"/>
    <property type="match status" value="1"/>
</dbReference>
<dbReference type="EMBL" id="BONZ01000074">
    <property type="protein sequence ID" value="GIH18887.1"/>
    <property type="molecule type" value="Genomic_DNA"/>
</dbReference>
<name>A0A8J3QZG6_9ACTN</name>
<dbReference type="GO" id="GO:0008726">
    <property type="term" value="F:alkanesulfonate monooxygenase activity"/>
    <property type="evidence" value="ECO:0007669"/>
    <property type="project" value="TreeGrafter"/>
</dbReference>
<feature type="domain" description="Luciferase-like" evidence="6">
    <location>
        <begin position="1"/>
        <end position="305"/>
    </location>
</feature>
<evidence type="ECO:0000256" key="2">
    <source>
        <dbReference type="ARBA" id="ARBA00022643"/>
    </source>
</evidence>
<dbReference type="Pfam" id="PF00296">
    <property type="entry name" value="Bac_luciferase"/>
    <property type="match status" value="1"/>
</dbReference>
<dbReference type="AlphaFoldDB" id="A0A8J3QZG6"/>
<dbReference type="Proteomes" id="UP000642748">
    <property type="component" value="Unassembled WGS sequence"/>
</dbReference>
<keyword evidence="4" id="KW-0503">Monooxygenase</keyword>
<comment type="caution">
    <text evidence="7">The sequence shown here is derived from an EMBL/GenBank/DDBJ whole genome shotgun (WGS) entry which is preliminary data.</text>
</comment>
<dbReference type="SUPFAM" id="SSF51679">
    <property type="entry name" value="Bacterial luciferase-like"/>
    <property type="match status" value="1"/>
</dbReference>
<feature type="region of interest" description="Disordered" evidence="5">
    <location>
        <begin position="338"/>
        <end position="363"/>
    </location>
</feature>
<evidence type="ECO:0000259" key="6">
    <source>
        <dbReference type="Pfam" id="PF00296"/>
    </source>
</evidence>
<dbReference type="RefSeq" id="WP_203922388.1">
    <property type="nucleotide sequence ID" value="NZ_BONZ01000074.1"/>
</dbReference>
<keyword evidence="2" id="KW-0288">FMN</keyword>